<protein>
    <submittedName>
        <fullName evidence="1">Uncharacterized protein</fullName>
    </submittedName>
</protein>
<evidence type="ECO:0000313" key="1">
    <source>
        <dbReference type="EMBL" id="KAB2100139.1"/>
    </source>
</evidence>
<comment type="caution">
    <text evidence="1">The sequence shown here is derived from an EMBL/GenBank/DDBJ whole genome shotgun (WGS) entry which is preliminary data.</text>
</comment>
<accession>A0ACB6F6S2</accession>
<organism evidence="1 2">
    <name type="scientific">Alternaria gaisen</name>
    <dbReference type="NCBI Taxonomy" id="167740"/>
    <lineage>
        <taxon>Eukaryota</taxon>
        <taxon>Fungi</taxon>
        <taxon>Dikarya</taxon>
        <taxon>Ascomycota</taxon>
        <taxon>Pezizomycotina</taxon>
        <taxon>Dothideomycetes</taxon>
        <taxon>Pleosporomycetidae</taxon>
        <taxon>Pleosporales</taxon>
        <taxon>Pleosporineae</taxon>
        <taxon>Pleosporaceae</taxon>
        <taxon>Alternaria</taxon>
        <taxon>Alternaria sect. Alternaria</taxon>
    </lineage>
</organism>
<dbReference type="Proteomes" id="UP000293547">
    <property type="component" value="Unassembled WGS sequence"/>
</dbReference>
<evidence type="ECO:0000313" key="2">
    <source>
        <dbReference type="Proteomes" id="UP000293547"/>
    </source>
</evidence>
<keyword evidence="2" id="KW-1185">Reference proteome</keyword>
<sequence>MSLFFSWGHTKREAEEVITLDQRIVEQGTESKGFSHEKSIV</sequence>
<proteinExistence type="predicted"/>
<name>A0ACB6F6S2_9PLEO</name>
<dbReference type="EMBL" id="PDWZ02000014">
    <property type="protein sequence ID" value="KAB2100139.1"/>
    <property type="molecule type" value="Genomic_DNA"/>
</dbReference>
<reference evidence="1 2" key="1">
    <citation type="journal article" date="2019" name="bioRxiv">
        <title>Genomics, evolutionary history and diagnostics of the Alternaria alternata species group including apple and Asian pear pathotypes.</title>
        <authorList>
            <person name="Armitage A.D."/>
            <person name="Cockerton H.M."/>
            <person name="Sreenivasaprasad S."/>
            <person name="Woodhall J.W."/>
            <person name="Lane C.R."/>
            <person name="Harrison R.J."/>
            <person name="Clarkson J.P."/>
        </authorList>
    </citation>
    <scope>NUCLEOTIDE SEQUENCE [LARGE SCALE GENOMIC DNA]</scope>
    <source>
        <strain evidence="1 2">FERA 650</strain>
    </source>
</reference>
<gene>
    <name evidence="1" type="ORF">AG0111_0g11736</name>
</gene>